<evidence type="ECO:0000256" key="5">
    <source>
        <dbReference type="ARBA" id="ARBA00023136"/>
    </source>
</evidence>
<evidence type="ECO:0000256" key="2">
    <source>
        <dbReference type="ARBA" id="ARBA00022475"/>
    </source>
</evidence>
<evidence type="ECO:0000259" key="7">
    <source>
        <dbReference type="Pfam" id="PF06271"/>
    </source>
</evidence>
<dbReference type="STRING" id="66851.MBORA_09120"/>
<feature type="transmembrane region" description="Helical" evidence="6">
    <location>
        <begin position="12"/>
        <end position="34"/>
    </location>
</feature>
<reference evidence="9" key="1">
    <citation type="journal article" date="2016" name="Genome Announc.">
        <title>Draft Genome Sequences of Methanobrevibacter curvatus DSM11111, Methanobrevibacter cuticularis DSM11139, Methanobrevibacter filiformis DSM11501, and Methanobrevibacter oralis DSM7256.</title>
        <authorList>
            <person name="Poehlein A."/>
            <person name="Seedorf H."/>
        </authorList>
    </citation>
    <scope>NUCLEOTIDE SEQUENCE [LARGE SCALE GENOMIC DNA]</scope>
    <source>
        <strain evidence="9">DSM 7256 / JCM 30027 / ZR</strain>
    </source>
</reference>
<dbReference type="GO" id="GO:0005886">
    <property type="term" value="C:plasma membrane"/>
    <property type="evidence" value="ECO:0007669"/>
    <property type="project" value="UniProtKB-SubCell"/>
</dbReference>
<keyword evidence="3 6" id="KW-0812">Transmembrane</keyword>
<keyword evidence="2" id="KW-1003">Cell membrane</keyword>
<dbReference type="InterPro" id="IPR051791">
    <property type="entry name" value="Pra-immunoreactive"/>
</dbReference>
<keyword evidence="9" id="KW-1185">Reference proteome</keyword>
<gene>
    <name evidence="8" type="ORF">MBORA_09120</name>
</gene>
<evidence type="ECO:0000256" key="3">
    <source>
        <dbReference type="ARBA" id="ARBA00022692"/>
    </source>
</evidence>
<organism evidence="8 9">
    <name type="scientific">Methanobrevibacter oralis</name>
    <dbReference type="NCBI Taxonomy" id="66851"/>
    <lineage>
        <taxon>Archaea</taxon>
        <taxon>Methanobacteriati</taxon>
        <taxon>Methanobacteriota</taxon>
        <taxon>Methanomada group</taxon>
        <taxon>Methanobacteria</taxon>
        <taxon>Methanobacteriales</taxon>
        <taxon>Methanobacteriaceae</taxon>
        <taxon>Methanobrevibacter</taxon>
    </lineage>
</organism>
<dbReference type="RefSeq" id="WP_042694007.1">
    <property type="nucleotide sequence ID" value="NZ_CABMAB010000031.1"/>
</dbReference>
<feature type="transmembrane region" description="Helical" evidence="6">
    <location>
        <begin position="99"/>
        <end position="115"/>
    </location>
</feature>
<dbReference type="AlphaFoldDB" id="A0A166B8I9"/>
<proteinExistence type="predicted"/>
<evidence type="ECO:0000313" key="9">
    <source>
        <dbReference type="Proteomes" id="UP000077428"/>
    </source>
</evidence>
<dbReference type="PANTHER" id="PTHR36115">
    <property type="entry name" value="PROLINE-RICH ANTIGEN HOMOLOG-RELATED"/>
    <property type="match status" value="1"/>
</dbReference>
<dbReference type="Pfam" id="PF06271">
    <property type="entry name" value="RDD"/>
    <property type="match status" value="1"/>
</dbReference>
<keyword evidence="4 6" id="KW-1133">Transmembrane helix</keyword>
<name>A0A166B8I9_METOA</name>
<evidence type="ECO:0000256" key="6">
    <source>
        <dbReference type="SAM" id="Phobius"/>
    </source>
</evidence>
<evidence type="ECO:0000313" key="8">
    <source>
        <dbReference type="EMBL" id="KZX13011.1"/>
    </source>
</evidence>
<feature type="domain" description="RDD" evidence="7">
    <location>
        <begin position="5"/>
        <end position="111"/>
    </location>
</feature>
<dbReference type="Proteomes" id="UP000077428">
    <property type="component" value="Unassembled WGS sequence"/>
</dbReference>
<comment type="subcellular location">
    <subcellularLocation>
        <location evidence="1">Cell membrane</location>
        <topology evidence="1">Multi-pass membrane protein</topology>
    </subcellularLocation>
</comment>
<dbReference type="EMBL" id="LWMU01000059">
    <property type="protein sequence ID" value="KZX13011.1"/>
    <property type="molecule type" value="Genomic_DNA"/>
</dbReference>
<dbReference type="PANTHER" id="PTHR36115:SF4">
    <property type="entry name" value="MEMBRANE PROTEIN"/>
    <property type="match status" value="1"/>
</dbReference>
<protein>
    <submittedName>
        <fullName evidence="8">RDD family protein</fullName>
    </submittedName>
</protein>
<keyword evidence="5 6" id="KW-0472">Membrane</keyword>
<dbReference type="PATRIC" id="fig|66851.6.peg.1003"/>
<evidence type="ECO:0000256" key="4">
    <source>
        <dbReference type="ARBA" id="ARBA00022989"/>
    </source>
</evidence>
<comment type="caution">
    <text evidence="8">The sequence shown here is derived from an EMBL/GenBank/DDBJ whole genome shotgun (WGS) entry which is preliminary data.</text>
</comment>
<feature type="transmembrane region" description="Helical" evidence="6">
    <location>
        <begin position="40"/>
        <end position="61"/>
    </location>
</feature>
<dbReference type="OrthoDB" id="77200at2157"/>
<accession>A0A166B8I9</accession>
<sequence>MANIFSRRVIAYVADFFVVSAIMWIVSYLMYLIINPYETYKVYSYFIYVVPFLVFFYFVILEKFKGSTVGKALMYIQVRSKNGAKISWAQAIVRNLTKLFWIPILFDLVLGFIFTREDRLFNSITKTIVVDERKYNL</sequence>
<evidence type="ECO:0000256" key="1">
    <source>
        <dbReference type="ARBA" id="ARBA00004651"/>
    </source>
</evidence>
<dbReference type="InterPro" id="IPR010432">
    <property type="entry name" value="RDD"/>
</dbReference>